<organism evidence="2 4">
    <name type="scientific">Klebsiella pneumoniae</name>
    <dbReference type="NCBI Taxonomy" id="573"/>
    <lineage>
        <taxon>Bacteria</taxon>
        <taxon>Pseudomonadati</taxon>
        <taxon>Pseudomonadota</taxon>
        <taxon>Gammaproteobacteria</taxon>
        <taxon>Enterobacterales</taxon>
        <taxon>Enterobacteriaceae</taxon>
        <taxon>Klebsiella/Raoultella group</taxon>
        <taxon>Klebsiella</taxon>
        <taxon>Klebsiella pneumoniae complex</taxon>
    </lineage>
</organism>
<dbReference type="AlphaFoldDB" id="A0A0S3FJS8"/>
<evidence type="ECO:0000313" key="1">
    <source>
        <dbReference type="EMBL" id="KII04388.1"/>
    </source>
</evidence>
<evidence type="ECO:0000313" key="2">
    <source>
        <dbReference type="EMBL" id="STS82370.1"/>
    </source>
</evidence>
<dbReference type="Proteomes" id="UP000031820">
    <property type="component" value="Unassembled WGS sequence"/>
</dbReference>
<dbReference type="Proteomes" id="UP000254938">
    <property type="component" value="Unassembled WGS sequence"/>
</dbReference>
<dbReference type="RefSeq" id="WP_004177202.1">
    <property type="nucleotide sequence ID" value="NZ_AP024173.1"/>
</dbReference>
<proteinExistence type="predicted"/>
<dbReference type="EMBL" id="JRRF01000012">
    <property type="protein sequence ID" value="KII04388.1"/>
    <property type="molecule type" value="Genomic_DNA"/>
</dbReference>
<evidence type="ECO:0000313" key="4">
    <source>
        <dbReference type="Proteomes" id="UP000254938"/>
    </source>
</evidence>
<dbReference type="EMBL" id="UGKQ01000007">
    <property type="protein sequence ID" value="STS82370.1"/>
    <property type="molecule type" value="Genomic_DNA"/>
</dbReference>
<reference evidence="2 4" key="2">
    <citation type="submission" date="2018-06" db="EMBL/GenBank/DDBJ databases">
        <authorList>
            <consortium name="Pathogen Informatics"/>
            <person name="Doyle S."/>
        </authorList>
    </citation>
    <scope>NUCLEOTIDE SEQUENCE [LARGE SCALE GENOMIC DNA]</scope>
    <source>
        <strain evidence="2 4">NCTC9140</strain>
    </source>
</reference>
<name>A0A0S3FJS8_KLEPN</name>
<protein>
    <submittedName>
        <fullName evidence="2">Uncharacterized protein</fullName>
    </submittedName>
</protein>
<evidence type="ECO:0000313" key="3">
    <source>
        <dbReference type="Proteomes" id="UP000031820"/>
    </source>
</evidence>
<accession>A0A0S3FJS8</accession>
<reference evidence="1 3" key="1">
    <citation type="submission" date="2014-10" db="EMBL/GenBank/DDBJ databases">
        <title>Plasmid movement, recombination, and chromosomal integration amongst multidrug resistant commensal Escherichia coli clones within a single commercial turkey flock.</title>
        <authorList>
            <person name="Lang K."/>
            <person name="Dorn K."/>
            <person name="Danzeisen J."/>
            <person name="Johnson T."/>
        </authorList>
    </citation>
    <scope>NUCLEOTIDE SEQUENCE [LARGE SCALE GENOMIC DNA]</scope>
    <source>
        <strain evidence="1 3">UMNturkey9</strain>
    </source>
</reference>
<gene>
    <name evidence="1" type="ORF">LS45_15315</name>
    <name evidence="2" type="ORF">NCTC9140_04120</name>
</gene>
<sequence length="74" mass="8781">MGMQRRQDIQCVTIKAEQLNFLMQTIFTHHKDFDCHQLDGVLGLAYDLAGEVYSWMEKEEKIVQQNEEHKRRGN</sequence>